<keyword evidence="4 8" id="KW-0732">Signal</keyword>
<dbReference type="OrthoDB" id="6041373at2759"/>
<accession>A0A2G9QI28</accession>
<proteinExistence type="predicted"/>
<keyword evidence="6" id="KW-0325">Glycoprotein</keyword>
<keyword evidence="5" id="KW-0862">Zinc</keyword>
<dbReference type="InterPro" id="IPR027465">
    <property type="entry name" value="TIMP_C"/>
</dbReference>
<dbReference type="GO" id="GO:0005615">
    <property type="term" value="C:extracellular space"/>
    <property type="evidence" value="ECO:0007669"/>
    <property type="project" value="TreeGrafter"/>
</dbReference>
<evidence type="ECO:0000256" key="3">
    <source>
        <dbReference type="ARBA" id="ARBA00022723"/>
    </source>
</evidence>
<dbReference type="InterPro" id="IPR008993">
    <property type="entry name" value="TIMP-like_OB-fold"/>
</dbReference>
<dbReference type="Pfam" id="PF00965">
    <property type="entry name" value="TIMP"/>
    <property type="match status" value="1"/>
</dbReference>
<evidence type="ECO:0000313" key="10">
    <source>
        <dbReference type="Proteomes" id="UP000228934"/>
    </source>
</evidence>
<sequence length="152" mass="16884">SKKQAVCTMFPLVVLLVLGCLSQEAWSCSCGIRHPQSVYCDSAIGHIVDKDVLINSCSFIAPWASMTYCQKRGFTHAYAKNCDCKIKQCSLPPCEIDDDRQCLWTDHLTRQKRAYTGHQAANLACVNNGNGLCIWDSLKSRVYSLSTKSATK</sequence>
<gene>
    <name evidence="9" type="ORF">AB205_0203230</name>
</gene>
<dbReference type="EMBL" id="KV983032">
    <property type="protein sequence ID" value="PIO15217.1"/>
    <property type="molecule type" value="Genomic_DNA"/>
</dbReference>
<name>A0A2G9QI28_AQUCT</name>
<reference evidence="10" key="1">
    <citation type="journal article" date="2017" name="Nat. Commun.">
        <title>The North American bullfrog draft genome provides insight into hormonal regulation of long noncoding RNA.</title>
        <authorList>
            <person name="Hammond S.A."/>
            <person name="Warren R.L."/>
            <person name="Vandervalk B.P."/>
            <person name="Kucuk E."/>
            <person name="Khan H."/>
            <person name="Gibb E.A."/>
            <person name="Pandoh P."/>
            <person name="Kirk H."/>
            <person name="Zhao Y."/>
            <person name="Jones M."/>
            <person name="Mungall A.J."/>
            <person name="Coope R."/>
            <person name="Pleasance S."/>
            <person name="Moore R.A."/>
            <person name="Holt R.A."/>
            <person name="Round J.M."/>
            <person name="Ohora S."/>
            <person name="Walle B.V."/>
            <person name="Veldhoen N."/>
            <person name="Helbing C.C."/>
            <person name="Birol I."/>
        </authorList>
    </citation>
    <scope>NUCLEOTIDE SEQUENCE [LARGE SCALE GENOMIC DNA]</scope>
</reference>
<feature type="disulfide bond" evidence="7">
    <location>
        <begin position="89"/>
        <end position="94"/>
    </location>
</feature>
<evidence type="ECO:0000256" key="6">
    <source>
        <dbReference type="ARBA" id="ARBA00023180"/>
    </source>
</evidence>
<keyword evidence="7" id="KW-1015">Disulfide bond</keyword>
<dbReference type="GO" id="GO:0031012">
    <property type="term" value="C:extracellular matrix"/>
    <property type="evidence" value="ECO:0007669"/>
    <property type="project" value="TreeGrafter"/>
</dbReference>
<feature type="disulfide bond" evidence="7">
    <location>
        <begin position="102"/>
        <end position="125"/>
    </location>
</feature>
<evidence type="ECO:0000256" key="2">
    <source>
        <dbReference type="ARBA" id="ARBA00022525"/>
    </source>
</evidence>
<dbReference type="GO" id="GO:0009725">
    <property type="term" value="P:response to hormone"/>
    <property type="evidence" value="ECO:0007669"/>
    <property type="project" value="TreeGrafter"/>
</dbReference>
<evidence type="ECO:0000256" key="4">
    <source>
        <dbReference type="ARBA" id="ARBA00022729"/>
    </source>
</evidence>
<dbReference type="GO" id="GO:0046872">
    <property type="term" value="F:metal ion binding"/>
    <property type="evidence" value="ECO:0007669"/>
    <property type="project" value="UniProtKB-KW"/>
</dbReference>
<dbReference type="GO" id="GO:0034097">
    <property type="term" value="P:response to cytokine"/>
    <property type="evidence" value="ECO:0007669"/>
    <property type="project" value="TreeGrafter"/>
</dbReference>
<feature type="non-terminal residue" evidence="9">
    <location>
        <position position="1"/>
    </location>
</feature>
<keyword evidence="10" id="KW-1185">Reference proteome</keyword>
<dbReference type="PANTHER" id="PTHR11844">
    <property type="entry name" value="METALLOPROTEASE INHIBITOR"/>
    <property type="match status" value="1"/>
</dbReference>
<evidence type="ECO:0000256" key="7">
    <source>
        <dbReference type="PIRSR" id="PIRSR601820-3"/>
    </source>
</evidence>
<organism evidence="9 10">
    <name type="scientific">Aquarana catesbeiana</name>
    <name type="common">American bullfrog</name>
    <name type="synonym">Rana catesbeiana</name>
    <dbReference type="NCBI Taxonomy" id="8400"/>
    <lineage>
        <taxon>Eukaryota</taxon>
        <taxon>Metazoa</taxon>
        <taxon>Chordata</taxon>
        <taxon>Craniata</taxon>
        <taxon>Vertebrata</taxon>
        <taxon>Euteleostomi</taxon>
        <taxon>Amphibia</taxon>
        <taxon>Batrachia</taxon>
        <taxon>Anura</taxon>
        <taxon>Neobatrachia</taxon>
        <taxon>Ranoidea</taxon>
        <taxon>Ranidae</taxon>
        <taxon>Aquarana</taxon>
    </lineage>
</organism>
<dbReference type="GO" id="GO:0002020">
    <property type="term" value="F:protease binding"/>
    <property type="evidence" value="ECO:0007669"/>
    <property type="project" value="TreeGrafter"/>
</dbReference>
<evidence type="ECO:0000256" key="8">
    <source>
        <dbReference type="SAM" id="SignalP"/>
    </source>
</evidence>
<dbReference type="AlphaFoldDB" id="A0A2G9QI28"/>
<feature type="disulfide bond" evidence="7">
    <location>
        <begin position="84"/>
        <end position="133"/>
    </location>
</feature>
<evidence type="ECO:0000313" key="9">
    <source>
        <dbReference type="EMBL" id="PIO15217.1"/>
    </source>
</evidence>
<protein>
    <submittedName>
        <fullName evidence="9">Uncharacterized protein</fullName>
    </submittedName>
</protein>
<keyword evidence="3" id="KW-0479">Metal-binding</keyword>
<evidence type="ECO:0000256" key="1">
    <source>
        <dbReference type="ARBA" id="ARBA00004613"/>
    </source>
</evidence>
<dbReference type="GO" id="GO:0008191">
    <property type="term" value="F:metalloendopeptidase inhibitor activity"/>
    <property type="evidence" value="ECO:0007669"/>
    <property type="project" value="InterPro"/>
</dbReference>
<dbReference type="PANTHER" id="PTHR11844:SF20">
    <property type="entry name" value="METALLOPROTEINASE INHIBITOR 1"/>
    <property type="match status" value="1"/>
</dbReference>
<dbReference type="SUPFAM" id="SSF50242">
    <property type="entry name" value="TIMP-like"/>
    <property type="match status" value="1"/>
</dbReference>
<dbReference type="Proteomes" id="UP000228934">
    <property type="component" value="Unassembled WGS sequence"/>
</dbReference>
<dbReference type="Gene3D" id="3.90.370.10">
    <property type="entry name" value="Tissue inhibitor of metalloproteinase-1. Chain B, domain 1"/>
    <property type="match status" value="1"/>
</dbReference>
<keyword evidence="2" id="KW-0964">Secreted</keyword>
<dbReference type="SMART" id="SM00206">
    <property type="entry name" value="NTR"/>
    <property type="match status" value="1"/>
</dbReference>
<feature type="chain" id="PRO_5013769128" evidence="8">
    <location>
        <begin position="28"/>
        <end position="152"/>
    </location>
</feature>
<comment type="subcellular location">
    <subcellularLocation>
        <location evidence="1">Secreted</location>
    </subcellularLocation>
</comment>
<evidence type="ECO:0000256" key="5">
    <source>
        <dbReference type="ARBA" id="ARBA00022833"/>
    </source>
</evidence>
<dbReference type="InterPro" id="IPR001820">
    <property type="entry name" value="TIMP"/>
</dbReference>
<dbReference type="GO" id="GO:0051045">
    <property type="term" value="P:negative regulation of membrane protein ectodomain proteolysis"/>
    <property type="evidence" value="ECO:0007669"/>
    <property type="project" value="TreeGrafter"/>
</dbReference>
<feature type="signal peptide" evidence="8">
    <location>
        <begin position="1"/>
        <end position="27"/>
    </location>
</feature>